<gene>
    <name evidence="1" type="ORF">HMPREF1705_04493</name>
</gene>
<evidence type="ECO:0000313" key="1">
    <source>
        <dbReference type="EMBL" id="KRT35228.1"/>
    </source>
</evidence>
<sequence>MSCGGILCEEALRSLNCYLADPNSKLVRDISNVIKKYGSPSEINERACEARKLPNLLQRLGRINSPYLKDLEWLIEQKEKRAFVSISEFRAKVLGEKASSMQFDESTAVTLEISALQYFPWFISEAKRAIEKRELMPGRFIRVRNMKEQEHDNGDIMAVAAAAQIAGASWVETLDTKGTDGSNIHLGGPQTLTGYFTGVGQPNDHPVQWVDEYLYYATNYGIREVLNINPGSVLAGLILYRLGVDIKFKISVFMGTDNLYYLFIIFALAKTLAREDGSTALSGINVSNSVNAKTLLAMAQMRRDLGLEDKVRIEHHITEAYKSIVIQPYCRRDDLFLAVEHGIPNISAKHEGGDPEDEVKLDHPSDILDYFRAKAEVEEAGDLKKLEQNYIYKHIALNRTAEELTKRGFSFLAATGLHSR</sequence>
<dbReference type="RefSeq" id="WP_009202134.1">
    <property type="nucleotide sequence ID" value="NZ_ACJX03000001.1"/>
</dbReference>
<protein>
    <submittedName>
        <fullName evidence="1">Uncharacterized protein</fullName>
    </submittedName>
</protein>
<reference evidence="2" key="1">
    <citation type="submission" date="2012-09" db="EMBL/GenBank/DDBJ databases">
        <authorList>
            <person name="Weinstock G."/>
            <person name="Sodergren E."/>
            <person name="Clifton S."/>
            <person name="Fulton L."/>
            <person name="Fulton B."/>
            <person name="Courtney L."/>
            <person name="Fronick C."/>
            <person name="Harrison M."/>
            <person name="Strong C."/>
            <person name="Farmer C."/>
            <person name="Delehaunty K."/>
            <person name="Markovic C."/>
            <person name="Hall O."/>
            <person name="Minx P."/>
            <person name="Tomlinson C."/>
            <person name="Mitreva M."/>
            <person name="Nelson J."/>
            <person name="Hou S."/>
            <person name="Wollam A."/>
            <person name="Pepin K.H."/>
            <person name="Johnson M."/>
            <person name="Bhonagiri V."/>
            <person name="Nash W.E."/>
            <person name="Suruliraj S."/>
            <person name="Warren W."/>
            <person name="Chinwalla A."/>
            <person name="Mardis E.R."/>
            <person name="Wilson R.K."/>
        </authorList>
    </citation>
    <scope>NUCLEOTIDE SEQUENCE [LARGE SCALE GENOMIC DNA]</scope>
    <source>
        <strain evidence="2">OS1</strain>
    </source>
</reference>
<organism evidence="1 2">
    <name type="scientific">Acetomicrobium hydrogeniformans ATCC BAA-1850</name>
    <dbReference type="NCBI Taxonomy" id="592015"/>
    <lineage>
        <taxon>Bacteria</taxon>
        <taxon>Thermotogati</taxon>
        <taxon>Synergistota</taxon>
        <taxon>Synergistia</taxon>
        <taxon>Synergistales</taxon>
        <taxon>Acetomicrobiaceae</taxon>
        <taxon>Acetomicrobium</taxon>
    </lineage>
</organism>
<name>A0A0T5XA33_9BACT</name>
<dbReference type="Proteomes" id="UP000005273">
    <property type="component" value="Unassembled WGS sequence"/>
</dbReference>
<dbReference type="AlphaFoldDB" id="A0A0T5XA33"/>
<comment type="caution">
    <text evidence="1">The sequence shown here is derived from an EMBL/GenBank/DDBJ whole genome shotgun (WGS) entry which is preliminary data.</text>
</comment>
<dbReference type="OrthoDB" id="965at2"/>
<dbReference type="EMBL" id="ACJX03000001">
    <property type="protein sequence ID" value="KRT35228.1"/>
    <property type="molecule type" value="Genomic_DNA"/>
</dbReference>
<proteinExistence type="predicted"/>
<dbReference type="STRING" id="592015.HMPREF1705_04493"/>
<accession>A0A0T5XA33</accession>
<keyword evidence="2" id="KW-1185">Reference proteome</keyword>
<evidence type="ECO:0000313" key="2">
    <source>
        <dbReference type="Proteomes" id="UP000005273"/>
    </source>
</evidence>
<dbReference type="eggNOG" id="ENOG502Z8MV">
    <property type="taxonomic scope" value="Bacteria"/>
</dbReference>